<dbReference type="EMBL" id="KQ093189">
    <property type="protein sequence ID" value="KMS94463.1"/>
    <property type="molecule type" value="Genomic_DNA"/>
</dbReference>
<evidence type="ECO:0000313" key="2">
    <source>
        <dbReference type="Proteomes" id="UP000035740"/>
    </source>
</evidence>
<organism evidence="1 2">
    <name type="scientific">Beta vulgaris subsp. vulgaris</name>
    <name type="common">Beet</name>
    <dbReference type="NCBI Taxonomy" id="3555"/>
    <lineage>
        <taxon>Eukaryota</taxon>
        <taxon>Viridiplantae</taxon>
        <taxon>Streptophyta</taxon>
        <taxon>Embryophyta</taxon>
        <taxon>Tracheophyta</taxon>
        <taxon>Spermatophyta</taxon>
        <taxon>Magnoliopsida</taxon>
        <taxon>eudicotyledons</taxon>
        <taxon>Gunneridae</taxon>
        <taxon>Pentapetalae</taxon>
        <taxon>Caryophyllales</taxon>
        <taxon>Chenopodiaceae</taxon>
        <taxon>Betoideae</taxon>
        <taxon>Beta</taxon>
    </lineage>
</organism>
<protein>
    <submittedName>
        <fullName evidence="1">Uncharacterized protein</fullName>
    </submittedName>
</protein>
<keyword evidence="2" id="KW-1185">Reference proteome</keyword>
<reference evidence="1 2" key="1">
    <citation type="journal article" date="2014" name="Nature">
        <title>The genome of the recently domesticated crop plant sugar beet (Beta vulgaris).</title>
        <authorList>
            <person name="Dohm J.C."/>
            <person name="Minoche A.E."/>
            <person name="Holtgrawe D."/>
            <person name="Capella-Gutierrez S."/>
            <person name="Zakrzewski F."/>
            <person name="Tafer H."/>
            <person name="Rupp O."/>
            <person name="Sorensen T.R."/>
            <person name="Stracke R."/>
            <person name="Reinhardt R."/>
            <person name="Goesmann A."/>
            <person name="Kraft T."/>
            <person name="Schulz B."/>
            <person name="Stadler P.F."/>
            <person name="Schmidt T."/>
            <person name="Gabaldon T."/>
            <person name="Lehrach H."/>
            <person name="Weisshaar B."/>
            <person name="Himmelbauer H."/>
        </authorList>
    </citation>
    <scope>NUCLEOTIDE SEQUENCE [LARGE SCALE GENOMIC DNA]</scope>
    <source>
        <tissue evidence="1">Taproot</tissue>
    </source>
</reference>
<proteinExistence type="predicted"/>
<evidence type="ECO:0000313" key="1">
    <source>
        <dbReference type="EMBL" id="KMS94463.1"/>
    </source>
</evidence>
<name>A0A0J8B3N1_BETVV</name>
<gene>
    <name evidence="1" type="ORF">BVRB_021170</name>
</gene>
<dbReference type="Proteomes" id="UP000035740">
    <property type="component" value="Unassembled WGS sequence"/>
</dbReference>
<dbReference type="Gramene" id="KMS94463">
    <property type="protein sequence ID" value="KMS94463"/>
    <property type="gene ID" value="BVRB_021170"/>
</dbReference>
<sequence length="105" mass="12238">MLLAPSLNDDLVYESRLNAVIFAFTPPPRRGTRCLRRYLDLLVKIRQMHTMLRRKTLLDVTIFVRQMQWYCDVAYIAHAALQEVGNSEELLQRLSIAGNDRRAYG</sequence>
<accession>A0A0J8B3N1</accession>
<dbReference type="AlphaFoldDB" id="A0A0J8B3N1"/>